<feature type="compositionally biased region" description="Basic and acidic residues" evidence="4">
    <location>
        <begin position="868"/>
        <end position="888"/>
    </location>
</feature>
<dbReference type="PANTHER" id="PTHR12601:SF6">
    <property type="entry name" value="CLUSTERED MITOCHONDRIA PROTEIN HOMOLOG"/>
    <property type="match status" value="1"/>
</dbReference>
<feature type="compositionally biased region" description="Low complexity" evidence="4">
    <location>
        <begin position="817"/>
        <end position="831"/>
    </location>
</feature>
<feature type="compositionally biased region" description="Basic and acidic residues" evidence="4">
    <location>
        <begin position="140"/>
        <end position="150"/>
    </location>
</feature>
<name>A0A8J2LET7_9HEXA</name>
<dbReference type="InterPro" id="IPR028275">
    <property type="entry name" value="CLU_N"/>
</dbReference>
<feature type="region of interest" description="Disordered" evidence="4">
    <location>
        <begin position="1"/>
        <end position="166"/>
    </location>
</feature>
<feature type="compositionally biased region" description="Basic and acidic residues" evidence="4">
    <location>
        <begin position="797"/>
        <end position="813"/>
    </location>
</feature>
<dbReference type="GO" id="GO:0007005">
    <property type="term" value="P:mitochondrion organization"/>
    <property type="evidence" value="ECO:0007669"/>
    <property type="project" value="UniProtKB-UniRule"/>
</dbReference>
<keyword evidence="2" id="KW-0694">RNA-binding</keyword>
<dbReference type="GO" id="GO:0048312">
    <property type="term" value="P:intracellular distribution of mitochondria"/>
    <property type="evidence" value="ECO:0007669"/>
    <property type="project" value="TreeGrafter"/>
</dbReference>
<dbReference type="PROSITE" id="PS51823">
    <property type="entry name" value="CLU"/>
    <property type="match status" value="1"/>
</dbReference>
<feature type="compositionally biased region" description="Basic and acidic residues" evidence="4">
    <location>
        <begin position="778"/>
        <end position="790"/>
    </location>
</feature>
<feature type="compositionally biased region" description="Polar residues" evidence="4">
    <location>
        <begin position="763"/>
        <end position="777"/>
    </location>
</feature>
<feature type="compositionally biased region" description="Polar residues" evidence="4">
    <location>
        <begin position="1"/>
        <end position="13"/>
    </location>
</feature>
<feature type="region of interest" description="Disordered" evidence="4">
    <location>
        <begin position="1069"/>
        <end position="1097"/>
    </location>
</feature>
<dbReference type="InterPro" id="IPR027523">
    <property type="entry name" value="CLU_prot"/>
</dbReference>
<evidence type="ECO:0000256" key="1">
    <source>
        <dbReference type="ARBA" id="ARBA00022490"/>
    </source>
</evidence>
<proteinExistence type="inferred from homology"/>
<organism evidence="6 7">
    <name type="scientific">Allacma fusca</name>
    <dbReference type="NCBI Taxonomy" id="39272"/>
    <lineage>
        <taxon>Eukaryota</taxon>
        <taxon>Metazoa</taxon>
        <taxon>Ecdysozoa</taxon>
        <taxon>Arthropoda</taxon>
        <taxon>Hexapoda</taxon>
        <taxon>Collembola</taxon>
        <taxon>Symphypleona</taxon>
        <taxon>Sminthuridae</taxon>
        <taxon>Allacma</taxon>
    </lineage>
</organism>
<keyword evidence="3" id="KW-0802">TPR repeat</keyword>
<dbReference type="EMBL" id="CAJVCH010554654">
    <property type="protein sequence ID" value="CAG7830182.1"/>
    <property type="molecule type" value="Genomic_DNA"/>
</dbReference>
<comment type="similarity">
    <text evidence="2">Belongs to the CLU family.</text>
</comment>
<dbReference type="SMART" id="SM00028">
    <property type="entry name" value="TPR"/>
    <property type="match status" value="2"/>
</dbReference>
<evidence type="ECO:0000256" key="4">
    <source>
        <dbReference type="SAM" id="MobiDB-lite"/>
    </source>
</evidence>
<keyword evidence="7" id="KW-1185">Reference proteome</keyword>
<dbReference type="Pfam" id="PF13424">
    <property type="entry name" value="TPR_12"/>
    <property type="match status" value="2"/>
</dbReference>
<comment type="function">
    <text evidence="2">mRNA-binding protein involved in proper cytoplasmic distribution of mitochondria.</text>
</comment>
<protein>
    <recommendedName>
        <fullName evidence="2">Clustered mitochondria protein homolog</fullName>
    </recommendedName>
</protein>
<feature type="compositionally biased region" description="Basic residues" evidence="4">
    <location>
        <begin position="104"/>
        <end position="115"/>
    </location>
</feature>
<dbReference type="CDD" id="cd15466">
    <property type="entry name" value="CLU-central"/>
    <property type="match status" value="1"/>
</dbReference>
<dbReference type="PROSITE" id="PS50005">
    <property type="entry name" value="TPR"/>
    <property type="match status" value="1"/>
</dbReference>
<feature type="region of interest" description="Disordered" evidence="4">
    <location>
        <begin position="763"/>
        <end position="832"/>
    </location>
</feature>
<dbReference type="HAMAP" id="MF_03013">
    <property type="entry name" value="CLU"/>
    <property type="match status" value="1"/>
</dbReference>
<evidence type="ECO:0000259" key="5">
    <source>
        <dbReference type="PROSITE" id="PS51823"/>
    </source>
</evidence>
<dbReference type="GO" id="GO:0003729">
    <property type="term" value="F:mRNA binding"/>
    <property type="evidence" value="ECO:0007669"/>
    <property type="project" value="TreeGrafter"/>
</dbReference>
<dbReference type="GO" id="GO:0005737">
    <property type="term" value="C:cytoplasm"/>
    <property type="evidence" value="ECO:0007669"/>
    <property type="project" value="UniProtKB-SubCell"/>
</dbReference>
<dbReference type="InterPro" id="IPR019734">
    <property type="entry name" value="TPR_rpt"/>
</dbReference>
<comment type="subcellular location">
    <subcellularLocation>
        <location evidence="2">Cytoplasm</location>
    </subcellularLocation>
</comment>
<feature type="domain" description="Clu" evidence="5">
    <location>
        <begin position="459"/>
        <end position="701"/>
    </location>
</feature>
<dbReference type="FunFam" id="1.25.40.10:FF:000099">
    <property type="entry name" value="Clustered mitochondria protein homolog"/>
    <property type="match status" value="1"/>
</dbReference>
<dbReference type="Proteomes" id="UP000708208">
    <property type="component" value="Unassembled WGS sequence"/>
</dbReference>
<accession>A0A8J2LET7</accession>
<dbReference type="Pfam" id="PF15044">
    <property type="entry name" value="CLU_N"/>
    <property type="match status" value="1"/>
</dbReference>
<dbReference type="InterPro" id="IPR025697">
    <property type="entry name" value="CLU_dom"/>
</dbReference>
<feature type="repeat" description="TPR" evidence="3">
    <location>
        <begin position="1331"/>
        <end position="1364"/>
    </location>
</feature>
<comment type="caution">
    <text evidence="6">The sequence shown here is derived from an EMBL/GenBank/DDBJ whole genome shotgun (WGS) entry which is preliminary data.</text>
</comment>
<reference evidence="6" key="1">
    <citation type="submission" date="2021-06" db="EMBL/GenBank/DDBJ databases">
        <authorList>
            <person name="Hodson N. C."/>
            <person name="Mongue J. A."/>
            <person name="Jaron S. K."/>
        </authorList>
    </citation>
    <scope>NUCLEOTIDE SEQUENCE</scope>
</reference>
<gene>
    <name evidence="6" type="ORF">AFUS01_LOCUS40005</name>
</gene>
<evidence type="ECO:0000256" key="3">
    <source>
        <dbReference type="PROSITE-ProRule" id="PRU00339"/>
    </source>
</evidence>
<dbReference type="Pfam" id="PF13236">
    <property type="entry name" value="CLU"/>
    <property type="match status" value="1"/>
</dbReference>
<keyword evidence="1 2" id="KW-0963">Cytoplasm</keyword>
<dbReference type="Pfam" id="PF12807">
    <property type="entry name" value="eIF3_p135"/>
    <property type="match status" value="1"/>
</dbReference>
<feature type="region of interest" description="Disordered" evidence="4">
    <location>
        <begin position="861"/>
        <end position="888"/>
    </location>
</feature>
<dbReference type="PANTHER" id="PTHR12601">
    <property type="entry name" value="EUKARYOTIC TRANSLATION INITIATION FACTOR 3 SUBUNIT EIF-3"/>
    <property type="match status" value="1"/>
</dbReference>
<evidence type="ECO:0000313" key="6">
    <source>
        <dbReference type="EMBL" id="CAG7830182.1"/>
    </source>
</evidence>
<sequence length="1497" mass="165565">MKVTDGTESQANPEASRKLLEQSASPLLKDPRSGDISPGIANCTDTAGNSSGGEDHELPDPVTANGNLNGSVSPTVASPITEIINGSLNTVENGATSDKENTKPTRKATSKKAKTSGKMPRSNRNSEERSVKVTNGANKSETEETDKADNESTSSGKENGECKPEQAEDVFYVHDAGLTIKIVAPGAEPFEIQVSSSEIVQELHQLLMEREDTCHRTCFSLQLDGTTLDNFAELKSIPGLKDGSIIKVVEEPYTCRESRIHVKHVRDLLKPSDWADAYAGTDCASLSFLNAVSGGDLSGKKRIVDCTPPECIMPGTANSLLLTPLHPLNKDHKPISCLKVLAASGWNPPPGFRKLHGDLMYLLIVTLEDKVCNITASPRGFYLNRSTMDSFDPLPASPNNFLSHSLIELLNQISPAFRKNFIQLQKRRMSRHPFERVATPYQTYSWVSPSMQHNLDAIRAEEAFSSKLGYEEHIPGQTRDWNEELQSTKELPRSTLPERLLRERAIFKVHSDFVSAASRGAVAVIDGNIMAINPGESHKMQMFIWSNIFFSLGFDVRDHYKELGGDAAAHVAPRNDLQGVAAYNAIDLEGLYTLGTVVIDYRGYRVTAQSIIPGILEREQDQSVVYGSIDFGKTVVTSEKYLDLLKKAAPRLKVLPHYVSNDKEEIVELCSSVECKGIVGNDGRHYILDLLRTFPPDVNFLQLPNVELSEDIKEMNYPLEHPHKLCCLRQELVDAFVEARYMTFIKLAAYHLQQLGLKRQLTRESSPSAVHQTTKAASESKEGTGNKDGVDLNGTPESKEDDTSKVDSAKKMVESLTSNNSTTETNEESTTAKAIRQASASVCSLSETEFDIRFNPDIFSTSVTHAEPPADTKSTENESNDSDAKEIAKPKKYPSLDLQTKLNKEACEFLLLFQIPTFVRDITANSACALDSGSTFFGPNALIMDGLTLSSAMHVRGINIRYLGRIVYLLLERERIVKENTNKVVIISSPTSTNGTQNGTPPIVNSVQNLPHFMTTIATTELIARSAKHVFNPYIQSVDVMNQSLAISHFLNCFLMTGQPVVPPFVTDELTPLKPTKGTRGNKSKQQNRGKQNGNAGCSNGIEWTALSPATLWEQIRGDIKSYYGFSFPEDVHETLDTVVNSYGIQKISLLRSFCLKTGIQIMLREFQFTKLGGTGKLSGNTFTQEDILNVFPIVKHIDPKASDAYSFLGTAQNKMTSGFFREGYELLSESLNLLNNVYGAMHPDIALCLRSLARLNYVMGEHADALAYQQKALFMAERLLGVDHPTTILEYTHLSLYCFANNQVTTALKLLYRARYLSLLVCGENHPHIALLDSNIGLILHAVGEYELSLKFLEKALDLSKKYFGSRSLKTAVGHHLVARTQSCIGDFRSALMNERETYSIYKEQLGDMHEKTQEASDCLAHLTQQAVVLQRKINDMAHGKGLPPIQIQPPSMGSVLDMLNLINGILFMQISQQDIESFKAELEQRAREMSPPQAK</sequence>
<dbReference type="OrthoDB" id="1414216at2759"/>
<dbReference type="FunFam" id="3.30.2280.10:FF:000002">
    <property type="entry name" value="Clustered mitochondria protein homolog"/>
    <property type="match status" value="1"/>
</dbReference>
<evidence type="ECO:0000256" key="2">
    <source>
        <dbReference type="HAMAP-Rule" id="MF_03013"/>
    </source>
</evidence>
<feature type="compositionally biased region" description="Polar residues" evidence="4">
    <location>
        <begin position="64"/>
        <end position="96"/>
    </location>
</feature>
<dbReference type="InterPro" id="IPR033646">
    <property type="entry name" value="CLU-central"/>
</dbReference>
<evidence type="ECO:0000313" key="7">
    <source>
        <dbReference type="Proteomes" id="UP000708208"/>
    </source>
</evidence>